<evidence type="ECO:0000313" key="3">
    <source>
        <dbReference type="Proteomes" id="UP000053268"/>
    </source>
</evidence>
<feature type="region of interest" description="Disordered" evidence="1">
    <location>
        <begin position="1"/>
        <end position="23"/>
    </location>
</feature>
<evidence type="ECO:0000256" key="1">
    <source>
        <dbReference type="SAM" id="MobiDB-lite"/>
    </source>
</evidence>
<accession>A0A194Q793</accession>
<dbReference type="Proteomes" id="UP000053268">
    <property type="component" value="Unassembled WGS sequence"/>
</dbReference>
<keyword evidence="3" id="KW-1185">Reference proteome</keyword>
<organism evidence="2 3">
    <name type="scientific">Papilio xuthus</name>
    <name type="common">Asian swallowtail butterfly</name>
    <dbReference type="NCBI Taxonomy" id="66420"/>
    <lineage>
        <taxon>Eukaryota</taxon>
        <taxon>Metazoa</taxon>
        <taxon>Ecdysozoa</taxon>
        <taxon>Arthropoda</taxon>
        <taxon>Hexapoda</taxon>
        <taxon>Insecta</taxon>
        <taxon>Pterygota</taxon>
        <taxon>Neoptera</taxon>
        <taxon>Endopterygota</taxon>
        <taxon>Lepidoptera</taxon>
        <taxon>Glossata</taxon>
        <taxon>Ditrysia</taxon>
        <taxon>Papilionoidea</taxon>
        <taxon>Papilionidae</taxon>
        <taxon>Papilioninae</taxon>
        <taxon>Papilio</taxon>
    </lineage>
</organism>
<gene>
    <name evidence="2" type="ORF">RR46_05454</name>
</gene>
<sequence length="45" mass="5218">MRGVRSDIDTDSSEEDVDSGIAEEMQAVPRKEVDCMELQDFFSYW</sequence>
<proteinExistence type="predicted"/>
<dbReference type="EMBL" id="KQ459580">
    <property type="protein sequence ID" value="KPI99270.1"/>
    <property type="molecule type" value="Genomic_DNA"/>
</dbReference>
<name>A0A194Q793_PAPXU</name>
<dbReference type="AlphaFoldDB" id="A0A194Q793"/>
<protein>
    <submittedName>
        <fullName evidence="2">Uncharacterized protein</fullName>
    </submittedName>
</protein>
<feature type="compositionally biased region" description="Acidic residues" evidence="1">
    <location>
        <begin position="9"/>
        <end position="18"/>
    </location>
</feature>
<reference evidence="2 3" key="1">
    <citation type="journal article" date="2015" name="Nat. Commun.">
        <title>Outbred genome sequencing and CRISPR/Cas9 gene editing in butterflies.</title>
        <authorList>
            <person name="Li X."/>
            <person name="Fan D."/>
            <person name="Zhang W."/>
            <person name="Liu G."/>
            <person name="Zhang L."/>
            <person name="Zhao L."/>
            <person name="Fang X."/>
            <person name="Chen L."/>
            <person name="Dong Y."/>
            <person name="Chen Y."/>
            <person name="Ding Y."/>
            <person name="Zhao R."/>
            <person name="Feng M."/>
            <person name="Zhu Y."/>
            <person name="Feng Y."/>
            <person name="Jiang X."/>
            <person name="Zhu D."/>
            <person name="Xiang H."/>
            <person name="Feng X."/>
            <person name="Li S."/>
            <person name="Wang J."/>
            <person name="Zhang G."/>
            <person name="Kronforst M.R."/>
            <person name="Wang W."/>
        </authorList>
    </citation>
    <scope>NUCLEOTIDE SEQUENCE [LARGE SCALE GENOMIC DNA]</scope>
    <source>
        <strain evidence="2">Ya'a_city_454_Px</strain>
        <tissue evidence="2">Whole body</tissue>
    </source>
</reference>
<evidence type="ECO:0000313" key="2">
    <source>
        <dbReference type="EMBL" id="KPI99270.1"/>
    </source>
</evidence>